<dbReference type="InterPro" id="IPR039935">
    <property type="entry name" value="YML079W-like"/>
</dbReference>
<keyword evidence="3" id="KW-1185">Reference proteome</keyword>
<reference evidence="2 3" key="1">
    <citation type="journal article" date="2017" name="Int. J. Syst. Evol. Microbiol.">
        <title>Desulfovibrio senegalensis sp. nov., a mesophilic sulfate reducer isolated from marine sediment.</title>
        <authorList>
            <person name="Thioye A."/>
            <person name="Gam Z.B.A."/>
            <person name="Mbengue M."/>
            <person name="Cayol J.L."/>
            <person name="Joseph-Bartoli M."/>
            <person name="Toure-Kane C."/>
            <person name="Labat M."/>
        </authorList>
    </citation>
    <scope>NUCLEOTIDE SEQUENCE [LARGE SCALE GENOMIC DNA]</scope>
    <source>
        <strain evidence="2 3">DSM 101509</strain>
    </source>
</reference>
<proteinExistence type="predicted"/>
<accession>A0A6N6N4K5</accession>
<dbReference type="Pfam" id="PF06172">
    <property type="entry name" value="Cupin_5"/>
    <property type="match status" value="1"/>
</dbReference>
<dbReference type="EMBL" id="WAIE01000003">
    <property type="protein sequence ID" value="KAB1441661.1"/>
    <property type="molecule type" value="Genomic_DNA"/>
</dbReference>
<sequence>MTTATSAISAQEIIDTLGLEPHPEEGGHFRETHRAAETHKAEHLPHRYEGPRAHSTAIYYLLTPNTFSHLHRLKSEEIFHFYLGDPCEMLHLHPDGRQETVILGHDIVNGQRVQQVVPAGVWQGMRLLPGGSFALMGCTVAPGFEYRDYEHADRDALLQHYPEPSELIRLLTA</sequence>
<dbReference type="InterPro" id="IPR009327">
    <property type="entry name" value="Cupin_DUF985"/>
</dbReference>
<organism evidence="2 3">
    <name type="scientific">Pseudodesulfovibrio senegalensis</name>
    <dbReference type="NCBI Taxonomy" id="1721087"/>
    <lineage>
        <taxon>Bacteria</taxon>
        <taxon>Pseudomonadati</taxon>
        <taxon>Thermodesulfobacteriota</taxon>
        <taxon>Desulfovibrionia</taxon>
        <taxon>Desulfovibrionales</taxon>
        <taxon>Desulfovibrionaceae</taxon>
    </lineage>
</organism>
<dbReference type="RefSeq" id="WP_151150753.1">
    <property type="nucleotide sequence ID" value="NZ_WAIE01000003.1"/>
</dbReference>
<evidence type="ECO:0000313" key="2">
    <source>
        <dbReference type="EMBL" id="KAB1441661.1"/>
    </source>
</evidence>
<dbReference type="CDD" id="cd06121">
    <property type="entry name" value="cupin_YML079wp"/>
    <property type="match status" value="1"/>
</dbReference>
<comment type="caution">
    <text evidence="2">The sequence shown here is derived from an EMBL/GenBank/DDBJ whole genome shotgun (WGS) entry which is preliminary data.</text>
</comment>
<dbReference type="InterPro" id="IPR011051">
    <property type="entry name" value="RmlC_Cupin_sf"/>
</dbReference>
<name>A0A6N6N4K5_9BACT</name>
<dbReference type="Gene3D" id="2.60.120.10">
    <property type="entry name" value="Jelly Rolls"/>
    <property type="match status" value="1"/>
</dbReference>
<evidence type="ECO:0000259" key="1">
    <source>
        <dbReference type="Pfam" id="PF06172"/>
    </source>
</evidence>
<dbReference type="PANTHER" id="PTHR33387:SF3">
    <property type="entry name" value="DUF985 DOMAIN-CONTAINING PROTEIN"/>
    <property type="match status" value="1"/>
</dbReference>
<feature type="domain" description="DUF985" evidence="1">
    <location>
        <begin position="11"/>
        <end position="151"/>
    </location>
</feature>
<dbReference type="PANTHER" id="PTHR33387">
    <property type="entry name" value="RMLC-LIKE JELLY ROLL FOLD PROTEIN"/>
    <property type="match status" value="1"/>
</dbReference>
<dbReference type="OrthoDB" id="9798288at2"/>
<evidence type="ECO:0000313" key="3">
    <source>
        <dbReference type="Proteomes" id="UP000438699"/>
    </source>
</evidence>
<gene>
    <name evidence="2" type="ORF">F8A88_08665</name>
</gene>
<dbReference type="SUPFAM" id="SSF51182">
    <property type="entry name" value="RmlC-like cupins"/>
    <property type="match status" value="1"/>
</dbReference>
<dbReference type="InterPro" id="IPR014710">
    <property type="entry name" value="RmlC-like_jellyroll"/>
</dbReference>
<dbReference type="Proteomes" id="UP000438699">
    <property type="component" value="Unassembled WGS sequence"/>
</dbReference>
<protein>
    <submittedName>
        <fullName evidence="2">Cupin domain-containing protein</fullName>
    </submittedName>
</protein>
<dbReference type="AlphaFoldDB" id="A0A6N6N4K5"/>